<dbReference type="InterPro" id="IPR023210">
    <property type="entry name" value="NADP_OxRdtase_dom"/>
</dbReference>
<keyword evidence="4" id="KW-1185">Reference proteome</keyword>
<dbReference type="STRING" id="1336337.A0A3N4J559"/>
<evidence type="ECO:0000313" key="4">
    <source>
        <dbReference type="Proteomes" id="UP000276215"/>
    </source>
</evidence>
<evidence type="ECO:0000259" key="2">
    <source>
        <dbReference type="Pfam" id="PF00248"/>
    </source>
</evidence>
<dbReference type="SUPFAM" id="SSF51430">
    <property type="entry name" value="NAD(P)-linked oxidoreductase"/>
    <property type="match status" value="1"/>
</dbReference>
<reference evidence="3 4" key="1">
    <citation type="journal article" date="2018" name="Nat. Ecol. Evol.">
        <title>Pezizomycetes genomes reveal the molecular basis of ectomycorrhizal truffle lifestyle.</title>
        <authorList>
            <person name="Murat C."/>
            <person name="Payen T."/>
            <person name="Noel B."/>
            <person name="Kuo A."/>
            <person name="Morin E."/>
            <person name="Chen J."/>
            <person name="Kohler A."/>
            <person name="Krizsan K."/>
            <person name="Balestrini R."/>
            <person name="Da Silva C."/>
            <person name="Montanini B."/>
            <person name="Hainaut M."/>
            <person name="Levati E."/>
            <person name="Barry K.W."/>
            <person name="Belfiori B."/>
            <person name="Cichocki N."/>
            <person name="Clum A."/>
            <person name="Dockter R.B."/>
            <person name="Fauchery L."/>
            <person name="Guy J."/>
            <person name="Iotti M."/>
            <person name="Le Tacon F."/>
            <person name="Lindquist E.A."/>
            <person name="Lipzen A."/>
            <person name="Malagnac F."/>
            <person name="Mello A."/>
            <person name="Molinier V."/>
            <person name="Miyauchi S."/>
            <person name="Poulain J."/>
            <person name="Riccioni C."/>
            <person name="Rubini A."/>
            <person name="Sitrit Y."/>
            <person name="Splivallo R."/>
            <person name="Traeger S."/>
            <person name="Wang M."/>
            <person name="Zifcakova L."/>
            <person name="Wipf D."/>
            <person name="Zambonelli A."/>
            <person name="Paolocci F."/>
            <person name="Nowrousian M."/>
            <person name="Ottonello S."/>
            <person name="Baldrian P."/>
            <person name="Spatafora J.W."/>
            <person name="Henrissat B."/>
            <person name="Nagy L.G."/>
            <person name="Aury J.M."/>
            <person name="Wincker P."/>
            <person name="Grigoriev I.V."/>
            <person name="Bonfante P."/>
            <person name="Martin F.M."/>
        </authorList>
    </citation>
    <scope>NUCLEOTIDE SEQUENCE [LARGE SCALE GENOMIC DNA]</scope>
    <source>
        <strain evidence="3 4">120613-1</strain>
    </source>
</reference>
<keyword evidence="1" id="KW-0560">Oxidoreductase</keyword>
<dbReference type="Pfam" id="PF00248">
    <property type="entry name" value="Aldo_ket_red"/>
    <property type="match status" value="1"/>
</dbReference>
<dbReference type="EMBL" id="ML120474">
    <property type="protein sequence ID" value="RPA92387.1"/>
    <property type="molecule type" value="Genomic_DNA"/>
</dbReference>
<evidence type="ECO:0000256" key="1">
    <source>
        <dbReference type="ARBA" id="ARBA00023002"/>
    </source>
</evidence>
<sequence length="126" mass="14253">MGGFAPRLLHNPNNPSKRALLRYLPRPRRNLLRPPLHSRGFQALSMITPLAKKYNLTLPEISFRWLTHHSALRARAMPENDGVIMAVSSLEQCRANVKDLEEGELPEEILEGLEKAWEGCTTVCPT</sequence>
<name>A0A3N4J559_9PEZI</name>
<dbReference type="AlphaFoldDB" id="A0A3N4J559"/>
<protein>
    <recommendedName>
        <fullName evidence="2">NADP-dependent oxidoreductase domain-containing protein</fullName>
    </recommendedName>
</protein>
<dbReference type="Gene3D" id="3.20.20.100">
    <property type="entry name" value="NADP-dependent oxidoreductase domain"/>
    <property type="match status" value="1"/>
</dbReference>
<dbReference type="InterPro" id="IPR036812">
    <property type="entry name" value="NAD(P)_OxRdtase_dom_sf"/>
</dbReference>
<dbReference type="OrthoDB" id="2310150at2759"/>
<feature type="domain" description="NADP-dependent oxidoreductase" evidence="2">
    <location>
        <begin position="30"/>
        <end position="117"/>
    </location>
</feature>
<dbReference type="GO" id="GO:0016491">
    <property type="term" value="F:oxidoreductase activity"/>
    <property type="evidence" value="ECO:0007669"/>
    <property type="project" value="UniProtKB-KW"/>
</dbReference>
<proteinExistence type="predicted"/>
<evidence type="ECO:0000313" key="3">
    <source>
        <dbReference type="EMBL" id="RPA92387.1"/>
    </source>
</evidence>
<dbReference type="Proteomes" id="UP000276215">
    <property type="component" value="Unassembled WGS sequence"/>
</dbReference>
<gene>
    <name evidence="3" type="ORF">L873DRAFT_1794294</name>
</gene>
<accession>A0A3N4J559</accession>
<organism evidence="3 4">
    <name type="scientific">Choiromyces venosus 120613-1</name>
    <dbReference type="NCBI Taxonomy" id="1336337"/>
    <lineage>
        <taxon>Eukaryota</taxon>
        <taxon>Fungi</taxon>
        <taxon>Dikarya</taxon>
        <taxon>Ascomycota</taxon>
        <taxon>Pezizomycotina</taxon>
        <taxon>Pezizomycetes</taxon>
        <taxon>Pezizales</taxon>
        <taxon>Tuberaceae</taxon>
        <taxon>Choiromyces</taxon>
    </lineage>
</organism>